<accession>A0ABV9DDN4</accession>
<dbReference type="InterPro" id="IPR011650">
    <property type="entry name" value="Peptidase_M20_dimer"/>
</dbReference>
<sequence>MQKFSLKDKLMNDYTEQDESKDISGERLASRLDDLSKIGLTPGNGSNRPGFSKEEKHAKELVGGWMRNAGLNVREDGAGNIIGRLEGKNNQLPAIMCGSHVDSVPNGGHFDGPVGVLSALEVVEAWNQTGFRPEKPFEVVVFSDEEGARFNGGFNGSEAITGKGDINEKRLLKDKDGLSFEKVLNEVGLDIEGYQESRRNPNEIEMFIEVHIEQGKRLEKENLPCGIVTGIAGPCWIEFSFTGEAGHAGNTPMNDRKDALVAASEFILEANKLPGNISESAVATVGRQMVEPNGVNVIPGKVTLFADIRDIHKETRDQLAGEILTLAHNVAKKHGVEIEHQEKIRIAPVPIREEIQDNLEKAFQEEGIRPYRLPSGAGHDAMVIGEIIPVAMLFVRSKDGISHNPEEWSDLADCVQTIKVLKNFIEQMQ</sequence>
<dbReference type="Gene3D" id="3.30.70.360">
    <property type="match status" value="1"/>
</dbReference>
<name>A0ABV9DDN4_9BACI</name>
<evidence type="ECO:0000313" key="10">
    <source>
        <dbReference type="Proteomes" id="UP001595989"/>
    </source>
</evidence>
<reference evidence="10" key="1">
    <citation type="journal article" date="2019" name="Int. J. Syst. Evol. Microbiol.">
        <title>The Global Catalogue of Microorganisms (GCM) 10K type strain sequencing project: providing services to taxonomists for standard genome sequencing and annotation.</title>
        <authorList>
            <consortium name="The Broad Institute Genomics Platform"/>
            <consortium name="The Broad Institute Genome Sequencing Center for Infectious Disease"/>
            <person name="Wu L."/>
            <person name="Ma J."/>
        </authorList>
    </citation>
    <scope>NUCLEOTIDE SEQUENCE [LARGE SCALE GENOMIC DNA]</scope>
    <source>
        <strain evidence="10">CGMCC 4.7426</strain>
    </source>
</reference>
<comment type="cofactor">
    <cofactor evidence="1">
        <name>Mn(2+)</name>
        <dbReference type="ChEBI" id="CHEBI:29035"/>
    </cofactor>
</comment>
<evidence type="ECO:0000256" key="6">
    <source>
        <dbReference type="ARBA" id="ARBA00023211"/>
    </source>
</evidence>
<dbReference type="InterPro" id="IPR002933">
    <property type="entry name" value="Peptidase_M20"/>
</dbReference>
<dbReference type="InterPro" id="IPR010158">
    <property type="entry name" value="Amidase_Cbmase"/>
</dbReference>
<evidence type="ECO:0000313" key="9">
    <source>
        <dbReference type="EMBL" id="MFC4556852.1"/>
    </source>
</evidence>
<dbReference type="Pfam" id="PF01546">
    <property type="entry name" value="Peptidase_M20"/>
    <property type="match status" value="1"/>
</dbReference>
<dbReference type="Proteomes" id="UP001595989">
    <property type="component" value="Unassembled WGS sequence"/>
</dbReference>
<dbReference type="NCBIfam" id="NF006771">
    <property type="entry name" value="PRK09290.1-5"/>
    <property type="match status" value="1"/>
</dbReference>
<keyword evidence="6" id="KW-0464">Manganese</keyword>
<dbReference type="Gene3D" id="3.40.630.10">
    <property type="entry name" value="Zn peptidases"/>
    <property type="match status" value="1"/>
</dbReference>
<proteinExistence type="inferred from homology"/>
<evidence type="ECO:0000256" key="7">
    <source>
        <dbReference type="SAM" id="MobiDB-lite"/>
    </source>
</evidence>
<comment type="subunit">
    <text evidence="3">Homodimer.</text>
</comment>
<dbReference type="CDD" id="cd03884">
    <property type="entry name" value="M20_bAS"/>
    <property type="match status" value="1"/>
</dbReference>
<dbReference type="Pfam" id="PF07687">
    <property type="entry name" value="M20_dimer"/>
    <property type="match status" value="1"/>
</dbReference>
<evidence type="ECO:0000256" key="4">
    <source>
        <dbReference type="ARBA" id="ARBA00022723"/>
    </source>
</evidence>
<comment type="similarity">
    <text evidence="2">Belongs to the peptidase M20 family.</text>
</comment>
<dbReference type="PIRSF" id="PIRSF001235">
    <property type="entry name" value="Amidase_carbamoylase"/>
    <property type="match status" value="1"/>
</dbReference>
<feature type="compositionally biased region" description="Basic and acidic residues" evidence="7">
    <location>
        <begin position="1"/>
        <end position="11"/>
    </location>
</feature>
<dbReference type="EMBL" id="JBHSFU010000003">
    <property type="protein sequence ID" value="MFC4556852.1"/>
    <property type="molecule type" value="Genomic_DNA"/>
</dbReference>
<dbReference type="GO" id="GO:0016787">
    <property type="term" value="F:hydrolase activity"/>
    <property type="evidence" value="ECO:0007669"/>
    <property type="project" value="UniProtKB-KW"/>
</dbReference>
<dbReference type="RefSeq" id="WP_390292787.1">
    <property type="nucleotide sequence ID" value="NZ_JBHSFU010000003.1"/>
</dbReference>
<feature type="compositionally biased region" description="Basic and acidic residues" evidence="7">
    <location>
        <begin position="18"/>
        <end position="28"/>
    </location>
</feature>
<evidence type="ECO:0000256" key="2">
    <source>
        <dbReference type="ARBA" id="ARBA00006153"/>
    </source>
</evidence>
<keyword evidence="4" id="KW-0479">Metal-binding</keyword>
<gene>
    <name evidence="9" type="ORF">ACFO3D_01360</name>
</gene>
<dbReference type="SUPFAM" id="SSF53187">
    <property type="entry name" value="Zn-dependent exopeptidases"/>
    <property type="match status" value="1"/>
</dbReference>
<evidence type="ECO:0000256" key="5">
    <source>
        <dbReference type="ARBA" id="ARBA00022801"/>
    </source>
</evidence>
<protein>
    <submittedName>
        <fullName evidence="9">Zn-dependent hydrolase</fullName>
    </submittedName>
</protein>
<evidence type="ECO:0000256" key="1">
    <source>
        <dbReference type="ARBA" id="ARBA00001936"/>
    </source>
</evidence>
<dbReference type="InterPro" id="IPR036264">
    <property type="entry name" value="Bact_exopeptidase_dim_dom"/>
</dbReference>
<feature type="region of interest" description="Disordered" evidence="7">
    <location>
        <begin position="1"/>
        <end position="28"/>
    </location>
</feature>
<evidence type="ECO:0000259" key="8">
    <source>
        <dbReference type="Pfam" id="PF07687"/>
    </source>
</evidence>
<dbReference type="PANTHER" id="PTHR32494:SF19">
    <property type="entry name" value="ALLANTOATE DEIMINASE-RELATED"/>
    <property type="match status" value="1"/>
</dbReference>
<comment type="caution">
    <text evidence="9">The sequence shown here is derived from an EMBL/GenBank/DDBJ whole genome shotgun (WGS) entry which is preliminary data.</text>
</comment>
<dbReference type="SUPFAM" id="SSF55031">
    <property type="entry name" value="Bacterial exopeptidase dimerisation domain"/>
    <property type="match status" value="1"/>
</dbReference>
<dbReference type="PANTHER" id="PTHR32494">
    <property type="entry name" value="ALLANTOATE DEIMINASE-RELATED"/>
    <property type="match status" value="1"/>
</dbReference>
<evidence type="ECO:0000256" key="3">
    <source>
        <dbReference type="ARBA" id="ARBA00011738"/>
    </source>
</evidence>
<keyword evidence="10" id="KW-1185">Reference proteome</keyword>
<organism evidence="9 10">
    <name type="scientific">Virgibacillus kekensis</name>
    <dbReference type="NCBI Taxonomy" id="202261"/>
    <lineage>
        <taxon>Bacteria</taxon>
        <taxon>Bacillati</taxon>
        <taxon>Bacillota</taxon>
        <taxon>Bacilli</taxon>
        <taxon>Bacillales</taxon>
        <taxon>Bacillaceae</taxon>
        <taxon>Virgibacillus</taxon>
    </lineage>
</organism>
<keyword evidence="5 9" id="KW-0378">Hydrolase</keyword>
<feature type="domain" description="Peptidase M20 dimerisation" evidence="8">
    <location>
        <begin position="231"/>
        <end position="333"/>
    </location>
</feature>
<dbReference type="NCBIfam" id="TIGR01879">
    <property type="entry name" value="hydantase"/>
    <property type="match status" value="1"/>
</dbReference>